<dbReference type="PROSITE" id="PS51166">
    <property type="entry name" value="CBM20"/>
    <property type="match status" value="1"/>
</dbReference>
<dbReference type="PANTHER" id="PTHR15048">
    <property type="entry name" value="STARCH-BINDING DOMAIN-CONTAINING PROTEIN 1"/>
    <property type="match status" value="1"/>
</dbReference>
<evidence type="ECO:0000313" key="4">
    <source>
        <dbReference type="Proteomes" id="UP000815325"/>
    </source>
</evidence>
<proteinExistence type="predicted"/>
<dbReference type="Pfam" id="PF00686">
    <property type="entry name" value="CBM_20"/>
    <property type="match status" value="1"/>
</dbReference>
<name>A0ABQ7G4W0_DUNSA</name>
<sequence>MNLSAKALSGLVSAPTVAAFPRPPFATPGRTVGLSGCSSSRLQLGSTAARKTVLTRFKPEDESSKEVEQATEKPEEKVSHPTLFTLKHHCAYGQQWRVCGNVPELGKWDPSAALPMLWGPDDVWFALVDLPEGEHIEYKHVLFDEHTDKCFWVHDGMTTNMALEVLPNERVTFGPSTAVVGGPDVPDVRQMEADLEAKRAAAMCTVEVHRVAEETPAVESLPFGKSVEQEFTEFSQESQETGPRGPVGPVPQVQPEEGYVPPTDVPASVEAVPPGEVLAEAVPAIPGVTYATKDTLPTELGIVGTEEADSYAHGSFEIVNEMPISLNVGPPSSLRTSCHTCGGVPPPESFREQVQAAKEAAGLTEAAKEQGDKKHAKCLLCCTKEIST</sequence>
<dbReference type="CDD" id="cd05467">
    <property type="entry name" value="CBM20"/>
    <property type="match status" value="1"/>
</dbReference>
<dbReference type="SUPFAM" id="SSF49452">
    <property type="entry name" value="Starch-binding domain-like"/>
    <property type="match status" value="1"/>
</dbReference>
<dbReference type="PANTHER" id="PTHR15048:SF0">
    <property type="entry name" value="STARCH-BINDING DOMAIN-CONTAINING PROTEIN 1"/>
    <property type="match status" value="1"/>
</dbReference>
<reference evidence="3" key="1">
    <citation type="submission" date="2017-08" db="EMBL/GenBank/DDBJ databases">
        <authorList>
            <person name="Polle J.E."/>
            <person name="Barry K."/>
            <person name="Cushman J."/>
            <person name="Schmutz J."/>
            <person name="Tran D."/>
            <person name="Hathwaick L.T."/>
            <person name="Yim W.C."/>
            <person name="Jenkins J."/>
            <person name="Mckie-Krisberg Z.M."/>
            <person name="Prochnik S."/>
            <person name="Lindquist E."/>
            <person name="Dockter R.B."/>
            <person name="Adam C."/>
            <person name="Molina H."/>
            <person name="Bunkerborg J."/>
            <person name="Jin E."/>
            <person name="Buchheim M."/>
            <person name="Magnuson J."/>
        </authorList>
    </citation>
    <scope>NUCLEOTIDE SEQUENCE</scope>
    <source>
        <strain evidence="3">CCAP 19/18</strain>
    </source>
</reference>
<dbReference type="InterPro" id="IPR013784">
    <property type="entry name" value="Carb-bd-like_fold"/>
</dbReference>
<feature type="region of interest" description="Disordered" evidence="1">
    <location>
        <begin position="58"/>
        <end position="77"/>
    </location>
</feature>
<dbReference type="InterPro" id="IPR002044">
    <property type="entry name" value="CBM20"/>
</dbReference>
<evidence type="ECO:0000313" key="3">
    <source>
        <dbReference type="EMBL" id="KAF5829626.1"/>
    </source>
</evidence>
<dbReference type="Proteomes" id="UP000815325">
    <property type="component" value="Unassembled WGS sequence"/>
</dbReference>
<gene>
    <name evidence="3" type="ORF">DUNSADRAFT_15710</name>
</gene>
<dbReference type="Gene3D" id="2.60.40.10">
    <property type="entry name" value="Immunoglobulins"/>
    <property type="match status" value="1"/>
</dbReference>
<organism evidence="3 4">
    <name type="scientific">Dunaliella salina</name>
    <name type="common">Green alga</name>
    <name type="synonym">Protococcus salinus</name>
    <dbReference type="NCBI Taxonomy" id="3046"/>
    <lineage>
        <taxon>Eukaryota</taxon>
        <taxon>Viridiplantae</taxon>
        <taxon>Chlorophyta</taxon>
        <taxon>core chlorophytes</taxon>
        <taxon>Chlorophyceae</taxon>
        <taxon>CS clade</taxon>
        <taxon>Chlamydomonadales</taxon>
        <taxon>Dunaliellaceae</taxon>
        <taxon>Dunaliella</taxon>
    </lineage>
</organism>
<dbReference type="InterPro" id="IPR013783">
    <property type="entry name" value="Ig-like_fold"/>
</dbReference>
<keyword evidence="4" id="KW-1185">Reference proteome</keyword>
<protein>
    <recommendedName>
        <fullName evidence="2">CBM20 domain-containing protein</fullName>
    </recommendedName>
</protein>
<accession>A0ABQ7G4W0</accession>
<dbReference type="EMBL" id="MU070134">
    <property type="protein sequence ID" value="KAF5829626.1"/>
    <property type="molecule type" value="Genomic_DNA"/>
</dbReference>
<evidence type="ECO:0000256" key="1">
    <source>
        <dbReference type="SAM" id="MobiDB-lite"/>
    </source>
</evidence>
<evidence type="ECO:0000259" key="2">
    <source>
        <dbReference type="PROSITE" id="PS51166"/>
    </source>
</evidence>
<dbReference type="SMART" id="SM01065">
    <property type="entry name" value="CBM_2"/>
    <property type="match status" value="1"/>
</dbReference>
<comment type="caution">
    <text evidence="3">The sequence shown here is derived from an EMBL/GenBank/DDBJ whole genome shotgun (WGS) entry which is preliminary data.</text>
</comment>
<feature type="region of interest" description="Disordered" evidence="1">
    <location>
        <begin position="230"/>
        <end position="263"/>
    </location>
</feature>
<feature type="domain" description="CBM20" evidence="2">
    <location>
        <begin position="74"/>
        <end position="190"/>
    </location>
</feature>
<feature type="compositionally biased region" description="Low complexity" evidence="1">
    <location>
        <begin position="232"/>
        <end position="244"/>
    </location>
</feature>